<keyword evidence="5" id="KW-0053">Apoptosis</keyword>
<dbReference type="GO" id="GO:0071949">
    <property type="term" value="F:FAD binding"/>
    <property type="evidence" value="ECO:0007669"/>
    <property type="project" value="TreeGrafter"/>
</dbReference>
<dbReference type="InterPro" id="IPR023753">
    <property type="entry name" value="FAD/NAD-binding_dom"/>
</dbReference>
<evidence type="ECO:0000256" key="10">
    <source>
        <dbReference type="ARBA" id="ARBA00023128"/>
    </source>
</evidence>
<evidence type="ECO:0000256" key="6">
    <source>
        <dbReference type="ARBA" id="ARBA00022827"/>
    </source>
</evidence>
<dbReference type="InterPro" id="IPR016156">
    <property type="entry name" value="FAD/NAD-linked_Rdtase_dimer_sf"/>
</dbReference>
<dbReference type="Gene3D" id="3.30.390.30">
    <property type="match status" value="2"/>
</dbReference>
<accession>A0A8J2H566</accession>
<keyword evidence="6" id="KW-0274">FAD</keyword>
<evidence type="ECO:0000259" key="13">
    <source>
        <dbReference type="Pfam" id="PF07992"/>
    </source>
</evidence>
<dbReference type="SUPFAM" id="SSF55424">
    <property type="entry name" value="FAD/NAD-linked reductases, dimerisation (C-terminal) domain"/>
    <property type="match status" value="1"/>
</dbReference>
<evidence type="ECO:0000259" key="14">
    <source>
        <dbReference type="Pfam" id="PF14721"/>
    </source>
</evidence>
<keyword evidence="7" id="KW-0809">Transit peptide</keyword>
<dbReference type="InterPro" id="IPR036188">
    <property type="entry name" value="FAD/NAD-bd_sf"/>
</dbReference>
<evidence type="ECO:0000256" key="12">
    <source>
        <dbReference type="SAM" id="MobiDB-lite"/>
    </source>
</evidence>
<keyword evidence="8" id="KW-0560">Oxidoreductase</keyword>
<dbReference type="Gene3D" id="3.50.50.60">
    <property type="entry name" value="FAD/NAD(P)-binding domain"/>
    <property type="match status" value="2"/>
</dbReference>
<protein>
    <submittedName>
        <fullName evidence="15">Mitochondrial (Rattus norvegicus)</fullName>
    </submittedName>
</protein>
<reference evidence="15" key="1">
    <citation type="submission" date="2021-04" db="EMBL/GenBank/DDBJ databases">
        <authorList>
            <person name="Chebbi M.A.C M."/>
        </authorList>
    </citation>
    <scope>NUCLEOTIDE SEQUENCE</scope>
</reference>
<dbReference type="PRINTS" id="PR00368">
    <property type="entry name" value="FADPNR"/>
</dbReference>
<dbReference type="SMART" id="SM01353">
    <property type="entry name" value="AIF_C"/>
    <property type="match status" value="1"/>
</dbReference>
<keyword evidence="16" id="KW-1185">Reference proteome</keyword>
<keyword evidence="4" id="KW-0285">Flavoprotein</keyword>
<dbReference type="InterPro" id="IPR029324">
    <property type="entry name" value="AIF_C"/>
</dbReference>
<feature type="region of interest" description="Disordered" evidence="12">
    <location>
        <begin position="117"/>
        <end position="139"/>
    </location>
</feature>
<comment type="subcellular location">
    <subcellularLocation>
        <location evidence="2">Mitochondrion</location>
    </subcellularLocation>
</comment>
<dbReference type="EMBL" id="CAJNRD030001116">
    <property type="protein sequence ID" value="CAG5075138.1"/>
    <property type="molecule type" value="Genomic_DNA"/>
</dbReference>
<evidence type="ECO:0000313" key="15">
    <source>
        <dbReference type="EMBL" id="CAG5075138.1"/>
    </source>
</evidence>
<feature type="region of interest" description="Disordered" evidence="12">
    <location>
        <begin position="45"/>
        <end position="65"/>
    </location>
</feature>
<evidence type="ECO:0000313" key="16">
    <source>
        <dbReference type="Proteomes" id="UP000786811"/>
    </source>
</evidence>
<dbReference type="GO" id="GO:0005739">
    <property type="term" value="C:mitochondrion"/>
    <property type="evidence" value="ECO:0007669"/>
    <property type="project" value="UniProtKB-SubCell"/>
</dbReference>
<evidence type="ECO:0000256" key="4">
    <source>
        <dbReference type="ARBA" id="ARBA00022630"/>
    </source>
</evidence>
<comment type="similarity">
    <text evidence="3">Belongs to the FAD-dependent oxidoreductase family.</text>
</comment>
<dbReference type="PANTHER" id="PTHR43557:SF4">
    <property type="entry name" value="APOPTOSIS-INDUCING FACTOR 1, MITOCHONDRIAL"/>
    <property type="match status" value="1"/>
</dbReference>
<dbReference type="PANTHER" id="PTHR43557">
    <property type="entry name" value="APOPTOSIS-INDUCING FACTOR 1"/>
    <property type="match status" value="1"/>
</dbReference>
<evidence type="ECO:0000256" key="5">
    <source>
        <dbReference type="ARBA" id="ARBA00022703"/>
    </source>
</evidence>
<evidence type="ECO:0000256" key="1">
    <source>
        <dbReference type="ARBA" id="ARBA00001974"/>
    </source>
</evidence>
<feature type="domain" description="Mitochondrial apoptosis-inducing factor C-terminal" evidence="14">
    <location>
        <begin position="480"/>
        <end position="549"/>
    </location>
</feature>
<dbReference type="GO" id="GO:0006915">
    <property type="term" value="P:apoptotic process"/>
    <property type="evidence" value="ECO:0007669"/>
    <property type="project" value="UniProtKB-KW"/>
</dbReference>
<evidence type="ECO:0000256" key="11">
    <source>
        <dbReference type="ARBA" id="ARBA00047786"/>
    </source>
</evidence>
<dbReference type="AlphaFoldDB" id="A0A8J2H566"/>
<feature type="compositionally biased region" description="Polar residues" evidence="12">
    <location>
        <begin position="130"/>
        <end position="139"/>
    </location>
</feature>
<comment type="caution">
    <text evidence="15">The sequence shown here is derived from an EMBL/GenBank/DDBJ whole genome shotgun (WGS) entry which is preliminary data.</text>
</comment>
<evidence type="ECO:0000256" key="9">
    <source>
        <dbReference type="ARBA" id="ARBA00023027"/>
    </source>
</evidence>
<proteinExistence type="inferred from homology"/>
<dbReference type="GO" id="GO:0016174">
    <property type="term" value="F:NAD(P)H oxidase H2O2-forming activity"/>
    <property type="evidence" value="ECO:0007669"/>
    <property type="project" value="TreeGrafter"/>
</dbReference>
<gene>
    <name evidence="15" type="ORF">HICCMSTLAB_LOCUS1294</name>
</gene>
<evidence type="ECO:0000256" key="2">
    <source>
        <dbReference type="ARBA" id="ARBA00004173"/>
    </source>
</evidence>
<keyword evidence="10" id="KW-0496">Mitochondrion</keyword>
<evidence type="ECO:0000256" key="7">
    <source>
        <dbReference type="ARBA" id="ARBA00022946"/>
    </source>
</evidence>
<dbReference type="SUPFAM" id="SSF51905">
    <property type="entry name" value="FAD/NAD(P)-binding domain"/>
    <property type="match status" value="2"/>
</dbReference>
<dbReference type="Pfam" id="PF14721">
    <property type="entry name" value="AIF_C"/>
    <property type="match status" value="1"/>
</dbReference>
<dbReference type="PRINTS" id="PR00411">
    <property type="entry name" value="PNDRDTASEI"/>
</dbReference>
<dbReference type="GO" id="GO:0033108">
    <property type="term" value="P:mitochondrial respiratory chain complex assembly"/>
    <property type="evidence" value="ECO:0007669"/>
    <property type="project" value="TreeGrafter"/>
</dbReference>
<dbReference type="OrthoDB" id="6029at2759"/>
<dbReference type="InterPro" id="IPR050446">
    <property type="entry name" value="FAD-oxidoreductase/Apoptosis"/>
</dbReference>
<dbReference type="Pfam" id="PF07992">
    <property type="entry name" value="Pyr_redox_2"/>
    <property type="match status" value="1"/>
</dbReference>
<evidence type="ECO:0000256" key="3">
    <source>
        <dbReference type="ARBA" id="ARBA00006442"/>
    </source>
</evidence>
<dbReference type="GO" id="GO:0046983">
    <property type="term" value="F:protein dimerization activity"/>
    <property type="evidence" value="ECO:0007669"/>
    <property type="project" value="InterPro"/>
</dbReference>
<feature type="domain" description="FAD/NAD(P)-binding" evidence="13">
    <location>
        <begin position="149"/>
        <end position="476"/>
    </location>
</feature>
<comment type="cofactor">
    <cofactor evidence="1">
        <name>FAD</name>
        <dbReference type="ChEBI" id="CHEBI:57692"/>
    </cofactor>
</comment>
<keyword evidence="9" id="KW-0520">NAD</keyword>
<evidence type="ECO:0000256" key="8">
    <source>
        <dbReference type="ARBA" id="ARBA00023002"/>
    </source>
</evidence>
<name>A0A8J2H566_COTCN</name>
<comment type="catalytic activity">
    <reaction evidence="11">
        <text>A + NADH + H(+) = AH2 + NAD(+)</text>
        <dbReference type="Rhea" id="RHEA:11356"/>
        <dbReference type="ChEBI" id="CHEBI:13193"/>
        <dbReference type="ChEBI" id="CHEBI:15378"/>
        <dbReference type="ChEBI" id="CHEBI:17499"/>
        <dbReference type="ChEBI" id="CHEBI:57540"/>
        <dbReference type="ChEBI" id="CHEBI:57945"/>
    </reaction>
</comment>
<organism evidence="15 16">
    <name type="scientific">Cotesia congregata</name>
    <name type="common">Parasitoid wasp</name>
    <name type="synonym">Apanteles congregatus</name>
    <dbReference type="NCBI Taxonomy" id="51543"/>
    <lineage>
        <taxon>Eukaryota</taxon>
        <taxon>Metazoa</taxon>
        <taxon>Ecdysozoa</taxon>
        <taxon>Arthropoda</taxon>
        <taxon>Hexapoda</taxon>
        <taxon>Insecta</taxon>
        <taxon>Pterygota</taxon>
        <taxon>Neoptera</taxon>
        <taxon>Endopterygota</taxon>
        <taxon>Hymenoptera</taxon>
        <taxon>Apocrita</taxon>
        <taxon>Ichneumonoidea</taxon>
        <taxon>Braconidae</taxon>
        <taxon>Microgastrinae</taxon>
        <taxon>Cotesia</taxon>
    </lineage>
</organism>
<dbReference type="Proteomes" id="UP000786811">
    <property type="component" value="Unassembled WGS sequence"/>
</dbReference>
<sequence length="607" mass="67416">MLSCSRIVGQLLRTTRNSHLSRIQSSNPIIAIHHVRCYIKKTPKSTVEDLPEEPPKCPTKSNKKLPPECEEICGPTAGAPINYDSFMSKWWRQVLAALLFTSMGISIYSKLRQEEAASASPEGTTKPAGSKSSKSPDVSTKIPTEVPYLLIGGGTAAFSAFRSIKSKDPTAKVLIISEESDFPYMRPPLSKELWYDKNQVPNDLSFRQWNGTERSLFYEPTEFFKSVEDLMASDKGGIAVASGWKVIAVDVYHKVAILEDETEIKFDKCLLATGSTPKMLDVFKNLPKEVQDNVLTFRTKDDFMKLAEKVKSPSVKDIVILGGGFLGSELACSLARHLSEVKKNVYQIYKENFIMQAVLPEYLCQWTTEKSKKEGVISVAREEVKNYQVQNGKLKLFLTSGQAVNADAVVIAVGSEANTELAEASGLEVDNNFGGFLVNSELQARKDIWVAGDAACFHDIRLGRRRVEHHDHAVVSGRLAGDNMTGAGKPYLHQSMFWSDLGPEVGYEAVGIIDSSLPTVGIFAKDYQPEATNALNPQLVSQSHEEKEDKNDDYGRGVVFYLKDDTIVGIVLWNIFNRMSIARQVLTRGSKLEEINELAKLFTIHED</sequence>